<dbReference type="GO" id="GO:0003677">
    <property type="term" value="F:DNA binding"/>
    <property type="evidence" value="ECO:0007669"/>
    <property type="project" value="InterPro"/>
</dbReference>
<dbReference type="AlphaFoldDB" id="A0A2H9T6F6"/>
<dbReference type="EC" id="2.7.7.7" evidence="1"/>
<dbReference type="SUPFAM" id="SSF102400">
    <property type="entry name" value="DNA polymerase III chi subunit"/>
    <property type="match status" value="1"/>
</dbReference>
<protein>
    <submittedName>
        <fullName evidence="1">DNA polymerase III subunit chi</fullName>
        <ecNumber evidence="1">2.7.7.7</ecNumber>
    </submittedName>
</protein>
<dbReference type="PANTHER" id="PTHR38767">
    <property type="entry name" value="DNA POLYMERASE III SUBUNIT CHI"/>
    <property type="match status" value="1"/>
</dbReference>
<keyword evidence="1" id="KW-0808">Transferase</keyword>
<dbReference type="Pfam" id="PF04364">
    <property type="entry name" value="DNA_pol3_chi"/>
    <property type="match status" value="1"/>
</dbReference>
<reference evidence="1" key="1">
    <citation type="journal article" date="2017" name="Appl. Environ. Microbiol.">
        <title>Molecular characterization of an Endozoicomonas-like organism causing infection in king scallop Pecten maximus L.</title>
        <authorList>
            <person name="Cano I."/>
            <person name="van Aerle R."/>
            <person name="Ross S."/>
            <person name="Verner-Jeffreys D.W."/>
            <person name="Paley R.K."/>
            <person name="Rimmer G."/>
            <person name="Ryder D."/>
            <person name="Hooper P."/>
            <person name="Stone D."/>
            <person name="Feist S.W."/>
        </authorList>
    </citation>
    <scope>NUCLEOTIDE SEQUENCE</scope>
</reference>
<comment type="caution">
    <text evidence="1">The sequence shown here is derived from an EMBL/GenBank/DDBJ whole genome shotgun (WGS) entry which is preliminary data.</text>
</comment>
<evidence type="ECO:0000313" key="1">
    <source>
        <dbReference type="EMBL" id="PJE78801.1"/>
    </source>
</evidence>
<dbReference type="PANTHER" id="PTHR38767:SF1">
    <property type="entry name" value="DNA POLYMERASE III SUBUNIT CHI"/>
    <property type="match status" value="1"/>
</dbReference>
<sequence>MTQISFYILKNAQQIPELFACQLIHKAWRKGLPVHVHTEDKEACDKLDTLLWQWREDSFIPHEISNTQQSATTSQQHAVSTPVTLGYDNLPEHFTGLVINLTDQPIQTFNNYSRVCEMVAQGLNDKEILKISRKKFRFYQGKGVQPETFEIV</sequence>
<gene>
    <name evidence="1" type="primary">holC</name>
    <name evidence="1" type="ORF">CI610_02257</name>
</gene>
<proteinExistence type="predicted"/>
<dbReference type="EMBL" id="NSIT01000127">
    <property type="protein sequence ID" value="PJE78801.1"/>
    <property type="molecule type" value="Genomic_DNA"/>
</dbReference>
<dbReference type="InterPro" id="IPR036768">
    <property type="entry name" value="PolIII_chi_sf"/>
</dbReference>
<dbReference type="Gene3D" id="3.40.50.10110">
    <property type="entry name" value="DNA polymerase III subunit chi"/>
    <property type="match status" value="1"/>
</dbReference>
<accession>A0A2H9T6F6</accession>
<organism evidence="1">
    <name type="scientific">invertebrate metagenome</name>
    <dbReference type="NCBI Taxonomy" id="1711999"/>
    <lineage>
        <taxon>unclassified sequences</taxon>
        <taxon>metagenomes</taxon>
        <taxon>organismal metagenomes</taxon>
    </lineage>
</organism>
<dbReference type="InterPro" id="IPR007459">
    <property type="entry name" value="DNA_pol3_chi"/>
</dbReference>
<dbReference type="GO" id="GO:0003887">
    <property type="term" value="F:DNA-directed DNA polymerase activity"/>
    <property type="evidence" value="ECO:0007669"/>
    <property type="project" value="UniProtKB-EC"/>
</dbReference>
<dbReference type="GO" id="GO:0006260">
    <property type="term" value="P:DNA replication"/>
    <property type="evidence" value="ECO:0007669"/>
    <property type="project" value="InterPro"/>
</dbReference>
<keyword evidence="1" id="KW-0548">Nucleotidyltransferase</keyword>
<dbReference type="GO" id="GO:0032298">
    <property type="term" value="P:positive regulation of DNA-templated DNA replication initiation"/>
    <property type="evidence" value="ECO:0007669"/>
    <property type="project" value="TreeGrafter"/>
</dbReference>
<name>A0A2H9T6F6_9ZZZZ</name>